<keyword evidence="4 7" id="KW-1015">Disulfide bond</keyword>
<gene>
    <name evidence="9" type="ORF">DV711_03280</name>
</gene>
<evidence type="ECO:0000256" key="4">
    <source>
        <dbReference type="ARBA" id="ARBA00023157"/>
    </source>
</evidence>
<dbReference type="EMBL" id="QQOH01000001">
    <property type="protein sequence ID" value="RDE24624.1"/>
    <property type="molecule type" value="Genomic_DNA"/>
</dbReference>
<dbReference type="AlphaFoldDB" id="A0A369WVP5"/>
<protein>
    <recommendedName>
        <fullName evidence="6">Thioredoxin</fullName>
    </recommendedName>
</protein>
<dbReference type="PANTHER" id="PTHR45663">
    <property type="entry name" value="GEO12009P1"/>
    <property type="match status" value="1"/>
</dbReference>
<evidence type="ECO:0000259" key="8">
    <source>
        <dbReference type="PROSITE" id="PS51352"/>
    </source>
</evidence>
<keyword evidence="5 7" id="KW-0676">Redox-active center</keyword>
<dbReference type="PIRSF" id="PIRSF000077">
    <property type="entry name" value="Thioredoxin"/>
    <property type="match status" value="1"/>
</dbReference>
<evidence type="ECO:0000256" key="3">
    <source>
        <dbReference type="ARBA" id="ARBA00022982"/>
    </source>
</evidence>
<dbReference type="InterPro" id="IPR013766">
    <property type="entry name" value="Thioredoxin_domain"/>
</dbReference>
<feature type="domain" description="Thioredoxin" evidence="8">
    <location>
        <begin position="1"/>
        <end position="105"/>
    </location>
</feature>
<dbReference type="GO" id="GO:0005829">
    <property type="term" value="C:cytosol"/>
    <property type="evidence" value="ECO:0007669"/>
    <property type="project" value="TreeGrafter"/>
</dbReference>
<keyword evidence="2" id="KW-0813">Transport</keyword>
<comment type="caution">
    <text evidence="9">The sequence shown here is derived from an EMBL/GenBank/DDBJ whole genome shotgun (WGS) entry which is preliminary data.</text>
</comment>
<evidence type="ECO:0000313" key="10">
    <source>
        <dbReference type="Proteomes" id="UP000253769"/>
    </source>
</evidence>
<dbReference type="PRINTS" id="PR00421">
    <property type="entry name" value="THIOREDOXIN"/>
</dbReference>
<dbReference type="GO" id="GO:0015035">
    <property type="term" value="F:protein-disulfide reductase activity"/>
    <property type="evidence" value="ECO:0007669"/>
    <property type="project" value="InterPro"/>
</dbReference>
<reference evidence="9 10" key="1">
    <citation type="submission" date="2018-07" db="EMBL/GenBank/DDBJ databases">
        <title>Motiliproteus coralliicola sp. nov., a bacterium isolated from Coral.</title>
        <authorList>
            <person name="Wang G."/>
        </authorList>
    </citation>
    <scope>NUCLEOTIDE SEQUENCE [LARGE SCALE GENOMIC DNA]</scope>
    <source>
        <strain evidence="9 10">C34</strain>
    </source>
</reference>
<organism evidence="9 10">
    <name type="scientific">Motiliproteus coralliicola</name>
    <dbReference type="NCBI Taxonomy" id="2283196"/>
    <lineage>
        <taxon>Bacteria</taxon>
        <taxon>Pseudomonadati</taxon>
        <taxon>Pseudomonadota</taxon>
        <taxon>Gammaproteobacteria</taxon>
        <taxon>Oceanospirillales</taxon>
        <taxon>Oceanospirillaceae</taxon>
        <taxon>Motiliproteus</taxon>
    </lineage>
</organism>
<dbReference type="SUPFAM" id="SSF52833">
    <property type="entry name" value="Thioredoxin-like"/>
    <property type="match status" value="1"/>
</dbReference>
<feature type="disulfide bond" description="Redox-active" evidence="7">
    <location>
        <begin position="29"/>
        <end position="32"/>
    </location>
</feature>
<evidence type="ECO:0000256" key="2">
    <source>
        <dbReference type="ARBA" id="ARBA00022448"/>
    </source>
</evidence>
<evidence type="ECO:0000256" key="6">
    <source>
        <dbReference type="PIRNR" id="PIRNR000077"/>
    </source>
</evidence>
<dbReference type="PANTHER" id="PTHR45663:SF11">
    <property type="entry name" value="GEO12009P1"/>
    <property type="match status" value="1"/>
</dbReference>
<dbReference type="CDD" id="cd02947">
    <property type="entry name" value="TRX_family"/>
    <property type="match status" value="1"/>
</dbReference>
<dbReference type="PROSITE" id="PS00194">
    <property type="entry name" value="THIOREDOXIN_1"/>
    <property type="match status" value="1"/>
</dbReference>
<evidence type="ECO:0000256" key="7">
    <source>
        <dbReference type="PIRSR" id="PIRSR000077-4"/>
    </source>
</evidence>
<dbReference type="Gene3D" id="3.40.30.10">
    <property type="entry name" value="Glutaredoxin"/>
    <property type="match status" value="1"/>
</dbReference>
<proteinExistence type="inferred from homology"/>
<evidence type="ECO:0000256" key="1">
    <source>
        <dbReference type="ARBA" id="ARBA00008987"/>
    </source>
</evidence>
<comment type="similarity">
    <text evidence="1 6">Belongs to the thioredoxin family.</text>
</comment>
<name>A0A369WVP5_9GAMM</name>
<dbReference type="RefSeq" id="WP_114694211.1">
    <property type="nucleotide sequence ID" value="NZ_QQOH01000001.1"/>
</dbReference>
<evidence type="ECO:0000313" key="9">
    <source>
        <dbReference type="EMBL" id="RDE24624.1"/>
    </source>
</evidence>
<dbReference type="Pfam" id="PF00085">
    <property type="entry name" value="Thioredoxin"/>
    <property type="match status" value="1"/>
</dbReference>
<dbReference type="InterPro" id="IPR005746">
    <property type="entry name" value="Thioredoxin"/>
</dbReference>
<keyword evidence="3" id="KW-0249">Electron transport</keyword>
<dbReference type="InterPro" id="IPR017937">
    <property type="entry name" value="Thioredoxin_CS"/>
</dbReference>
<dbReference type="GO" id="GO:0045454">
    <property type="term" value="P:cell redox homeostasis"/>
    <property type="evidence" value="ECO:0007669"/>
    <property type="project" value="TreeGrafter"/>
</dbReference>
<dbReference type="PROSITE" id="PS51352">
    <property type="entry name" value="THIOREDOXIN_2"/>
    <property type="match status" value="1"/>
</dbReference>
<accession>A0A369WVP5</accession>
<evidence type="ECO:0000256" key="5">
    <source>
        <dbReference type="ARBA" id="ARBA00023284"/>
    </source>
</evidence>
<keyword evidence="10" id="KW-1185">Reference proteome</keyword>
<sequence length="109" mass="12180">MKRLTPDDDFESIAKEKDWALVYFSATWCGPCQTMGPIVERLAADFEQSLTTVKADVDEVPELAGRYGLRGVPTLLLLKQGRVVDGQVGAMPATMLANWINEKRNQEHE</sequence>
<dbReference type="InterPro" id="IPR036249">
    <property type="entry name" value="Thioredoxin-like_sf"/>
</dbReference>
<dbReference type="OrthoDB" id="9790390at2"/>
<dbReference type="Proteomes" id="UP000253769">
    <property type="component" value="Unassembled WGS sequence"/>
</dbReference>